<evidence type="ECO:0000313" key="1">
    <source>
        <dbReference type="EMBL" id="CAA9485931.1"/>
    </source>
</evidence>
<name>A0A6J4S9B4_9BACT</name>
<reference evidence="1" key="1">
    <citation type="submission" date="2020-02" db="EMBL/GenBank/DDBJ databases">
        <authorList>
            <person name="Meier V. D."/>
        </authorList>
    </citation>
    <scope>NUCLEOTIDE SEQUENCE</scope>
    <source>
        <strain evidence="1">AVDCRST_MAG96</strain>
    </source>
</reference>
<gene>
    <name evidence="1" type="ORF">AVDCRST_MAG96-1264</name>
</gene>
<organism evidence="1">
    <name type="scientific">uncultured Segetibacter sp</name>
    <dbReference type="NCBI Taxonomy" id="481133"/>
    <lineage>
        <taxon>Bacteria</taxon>
        <taxon>Pseudomonadati</taxon>
        <taxon>Bacteroidota</taxon>
        <taxon>Chitinophagia</taxon>
        <taxon>Chitinophagales</taxon>
        <taxon>Chitinophagaceae</taxon>
        <taxon>Segetibacter</taxon>
        <taxon>environmental samples</taxon>
    </lineage>
</organism>
<proteinExistence type="predicted"/>
<accession>A0A6J4S9B4</accession>
<protein>
    <submittedName>
        <fullName evidence="1">Uncharacterized protein</fullName>
    </submittedName>
</protein>
<dbReference type="AlphaFoldDB" id="A0A6J4S9B4"/>
<sequence>MLEIKRGCLSKAASFCARIAQVEDAFQRGLATNQAANCTETIEET</sequence>
<dbReference type="EMBL" id="CADCVN010000475">
    <property type="protein sequence ID" value="CAA9485931.1"/>
    <property type="molecule type" value="Genomic_DNA"/>
</dbReference>